<evidence type="ECO:0000256" key="4">
    <source>
        <dbReference type="RuleBase" id="RU000363"/>
    </source>
</evidence>
<accession>A0AAE0LTF8</accession>
<evidence type="ECO:0008006" key="8">
    <source>
        <dbReference type="Google" id="ProtNLM"/>
    </source>
</evidence>
<dbReference type="CDD" id="cd05374">
    <property type="entry name" value="17beta-HSD-like_SDR_c"/>
    <property type="match status" value="1"/>
</dbReference>
<keyword evidence="2" id="KW-0521">NADP</keyword>
<dbReference type="Pfam" id="PF00106">
    <property type="entry name" value="adh_short"/>
    <property type="match status" value="1"/>
</dbReference>
<organism evidence="6 7">
    <name type="scientific">Chaetomium fimeti</name>
    <dbReference type="NCBI Taxonomy" id="1854472"/>
    <lineage>
        <taxon>Eukaryota</taxon>
        <taxon>Fungi</taxon>
        <taxon>Dikarya</taxon>
        <taxon>Ascomycota</taxon>
        <taxon>Pezizomycotina</taxon>
        <taxon>Sordariomycetes</taxon>
        <taxon>Sordariomycetidae</taxon>
        <taxon>Sordariales</taxon>
        <taxon>Chaetomiaceae</taxon>
        <taxon>Chaetomium</taxon>
    </lineage>
</organism>
<keyword evidence="7" id="KW-1185">Reference proteome</keyword>
<gene>
    <name evidence="6" type="ORF">B0H64DRAFT_391429</name>
</gene>
<reference evidence="6" key="1">
    <citation type="journal article" date="2023" name="Mol. Phylogenet. Evol.">
        <title>Genome-scale phylogeny and comparative genomics of the fungal order Sordariales.</title>
        <authorList>
            <person name="Hensen N."/>
            <person name="Bonometti L."/>
            <person name="Westerberg I."/>
            <person name="Brannstrom I.O."/>
            <person name="Guillou S."/>
            <person name="Cros-Aarteil S."/>
            <person name="Calhoun S."/>
            <person name="Haridas S."/>
            <person name="Kuo A."/>
            <person name="Mondo S."/>
            <person name="Pangilinan J."/>
            <person name="Riley R."/>
            <person name="LaButti K."/>
            <person name="Andreopoulos B."/>
            <person name="Lipzen A."/>
            <person name="Chen C."/>
            <person name="Yan M."/>
            <person name="Daum C."/>
            <person name="Ng V."/>
            <person name="Clum A."/>
            <person name="Steindorff A."/>
            <person name="Ohm R.A."/>
            <person name="Martin F."/>
            <person name="Silar P."/>
            <person name="Natvig D.O."/>
            <person name="Lalanne C."/>
            <person name="Gautier V."/>
            <person name="Ament-Velasquez S.L."/>
            <person name="Kruys A."/>
            <person name="Hutchinson M.I."/>
            <person name="Powell A.J."/>
            <person name="Barry K."/>
            <person name="Miller A.N."/>
            <person name="Grigoriev I.V."/>
            <person name="Debuchy R."/>
            <person name="Gladieux P."/>
            <person name="Hiltunen Thoren M."/>
            <person name="Johannesson H."/>
        </authorList>
    </citation>
    <scope>NUCLEOTIDE SEQUENCE</scope>
    <source>
        <strain evidence="6">CBS 168.71</strain>
    </source>
</reference>
<dbReference type="Gene3D" id="3.40.50.720">
    <property type="entry name" value="NAD(P)-binding Rossmann-like Domain"/>
    <property type="match status" value="1"/>
</dbReference>
<proteinExistence type="inferred from homology"/>
<sequence length="307" mass="33042">MAPLIWLITGATSGLGEALVSRALAAGDAVVATGRQAEERLAHLKSDKVAVVDLDVSASRERIETQVKKAWECFGRIDILVNNAGFSAPKAIEEASDGFMQRIFDVNVFGPIRVTQAILPYFRSQGCGSVAFIGAGVAWAPIPFLAHYSASKAALDRFAEGLRKELRGQCIHCTIFEPGGFASQLGRPRDRSDDEGFGQYQPTVPDYAGLFAETMGVFANEVAPNIPGDVVKLADIVVDLVRSSEGMAGQLPVRVVLGSDSLALVRQKCKEQLELADGFEHVSRRTDRENAADLRYDGMLGLTSLLS</sequence>
<comment type="caution">
    <text evidence="6">The sequence shown here is derived from an EMBL/GenBank/DDBJ whole genome shotgun (WGS) entry which is preliminary data.</text>
</comment>
<keyword evidence="3" id="KW-0560">Oxidoreductase</keyword>
<dbReference type="GO" id="GO:0016491">
    <property type="term" value="F:oxidoreductase activity"/>
    <property type="evidence" value="ECO:0007669"/>
    <property type="project" value="UniProtKB-KW"/>
</dbReference>
<evidence type="ECO:0000256" key="2">
    <source>
        <dbReference type="ARBA" id="ARBA00022857"/>
    </source>
</evidence>
<evidence type="ECO:0000256" key="3">
    <source>
        <dbReference type="ARBA" id="ARBA00023002"/>
    </source>
</evidence>
<dbReference type="SUPFAM" id="SSF51735">
    <property type="entry name" value="NAD(P)-binding Rossmann-fold domains"/>
    <property type="match status" value="1"/>
</dbReference>
<dbReference type="InterPro" id="IPR002347">
    <property type="entry name" value="SDR_fam"/>
</dbReference>
<name>A0AAE0LTF8_9PEZI</name>
<protein>
    <recommendedName>
        <fullName evidence="8">Oxidoreductase BOA17</fullName>
    </recommendedName>
</protein>
<feature type="chain" id="PRO_5041960709" description="Oxidoreductase BOA17" evidence="5">
    <location>
        <begin position="19"/>
        <end position="307"/>
    </location>
</feature>
<reference evidence="6" key="2">
    <citation type="submission" date="2023-06" db="EMBL/GenBank/DDBJ databases">
        <authorList>
            <consortium name="Lawrence Berkeley National Laboratory"/>
            <person name="Haridas S."/>
            <person name="Hensen N."/>
            <person name="Bonometti L."/>
            <person name="Westerberg I."/>
            <person name="Brannstrom I.O."/>
            <person name="Guillou S."/>
            <person name="Cros-Aarteil S."/>
            <person name="Calhoun S."/>
            <person name="Kuo A."/>
            <person name="Mondo S."/>
            <person name="Pangilinan J."/>
            <person name="Riley R."/>
            <person name="Labutti K."/>
            <person name="Andreopoulos B."/>
            <person name="Lipzen A."/>
            <person name="Chen C."/>
            <person name="Yanf M."/>
            <person name="Daum C."/>
            <person name="Ng V."/>
            <person name="Clum A."/>
            <person name="Steindorff A."/>
            <person name="Ohm R."/>
            <person name="Martin F."/>
            <person name="Silar P."/>
            <person name="Natvig D."/>
            <person name="Lalanne C."/>
            <person name="Gautier V."/>
            <person name="Ament-Velasquez S.L."/>
            <person name="Kruys A."/>
            <person name="Hutchinson M.I."/>
            <person name="Powell A.J."/>
            <person name="Barry K."/>
            <person name="Miller A.N."/>
            <person name="Grigoriev I.V."/>
            <person name="Debuchy R."/>
            <person name="Gladieux P."/>
            <person name="Thoren M.H."/>
            <person name="Johannesson H."/>
        </authorList>
    </citation>
    <scope>NUCLEOTIDE SEQUENCE</scope>
    <source>
        <strain evidence="6">CBS 168.71</strain>
    </source>
</reference>
<dbReference type="PRINTS" id="PR00080">
    <property type="entry name" value="SDRFAMILY"/>
</dbReference>
<dbReference type="PROSITE" id="PS00061">
    <property type="entry name" value="ADH_SHORT"/>
    <property type="match status" value="1"/>
</dbReference>
<evidence type="ECO:0000313" key="7">
    <source>
        <dbReference type="Proteomes" id="UP001278766"/>
    </source>
</evidence>
<evidence type="ECO:0000313" key="6">
    <source>
        <dbReference type="EMBL" id="KAK3297136.1"/>
    </source>
</evidence>
<keyword evidence="5" id="KW-0732">Signal</keyword>
<dbReference type="PANTHER" id="PTHR43976:SF16">
    <property type="entry name" value="SHORT-CHAIN DEHYDROGENASE_REDUCTASE FAMILY PROTEIN"/>
    <property type="match status" value="1"/>
</dbReference>
<feature type="signal peptide" evidence="5">
    <location>
        <begin position="1"/>
        <end position="18"/>
    </location>
</feature>
<dbReference type="PRINTS" id="PR00081">
    <property type="entry name" value="GDHRDH"/>
</dbReference>
<dbReference type="EMBL" id="JAUEPN010000003">
    <property type="protein sequence ID" value="KAK3297136.1"/>
    <property type="molecule type" value="Genomic_DNA"/>
</dbReference>
<dbReference type="Proteomes" id="UP001278766">
    <property type="component" value="Unassembled WGS sequence"/>
</dbReference>
<dbReference type="AlphaFoldDB" id="A0AAE0LTF8"/>
<comment type="similarity">
    <text evidence="1 4">Belongs to the short-chain dehydrogenases/reductases (SDR) family.</text>
</comment>
<dbReference type="RefSeq" id="XP_062660650.1">
    <property type="nucleotide sequence ID" value="XM_062803473.1"/>
</dbReference>
<dbReference type="InterPro" id="IPR020904">
    <property type="entry name" value="Sc_DH/Rdtase_CS"/>
</dbReference>
<dbReference type="PANTHER" id="PTHR43976">
    <property type="entry name" value="SHORT CHAIN DEHYDROGENASE"/>
    <property type="match status" value="1"/>
</dbReference>
<dbReference type="GeneID" id="87840421"/>
<dbReference type="InterPro" id="IPR051911">
    <property type="entry name" value="SDR_oxidoreductase"/>
</dbReference>
<evidence type="ECO:0000256" key="5">
    <source>
        <dbReference type="SAM" id="SignalP"/>
    </source>
</evidence>
<evidence type="ECO:0000256" key="1">
    <source>
        <dbReference type="ARBA" id="ARBA00006484"/>
    </source>
</evidence>
<dbReference type="InterPro" id="IPR036291">
    <property type="entry name" value="NAD(P)-bd_dom_sf"/>
</dbReference>